<feature type="region of interest" description="Disordered" evidence="1">
    <location>
        <begin position="1"/>
        <end position="31"/>
    </location>
</feature>
<evidence type="ECO:0000313" key="2">
    <source>
        <dbReference type="EMBL" id="MEQ2203071.1"/>
    </source>
</evidence>
<sequence length="160" mass="17559">MYRDRDPKPAPTVQNLQQKQPVQLPPYSQQPQRGVGLLHTPHLPHIQGQHFHPGPLLGPLRPLGGMRGVMGPPHLWPGGLAPVGSPLVWGFQQTGIDFLGRYYRCFLQEPGAAHLLETQIVGKLGGQLGCLTRLPVDTGKRSLFVLNIWFSTLGAVCVQL</sequence>
<accession>A0ABV0R4N1</accession>
<protein>
    <submittedName>
        <fullName evidence="2">Uncharacterized protein</fullName>
    </submittedName>
</protein>
<comment type="caution">
    <text evidence="2">The sequence shown here is derived from an EMBL/GenBank/DDBJ whole genome shotgun (WGS) entry which is preliminary data.</text>
</comment>
<name>A0ABV0R4N1_9TELE</name>
<evidence type="ECO:0000313" key="3">
    <source>
        <dbReference type="Proteomes" id="UP001434883"/>
    </source>
</evidence>
<dbReference type="Proteomes" id="UP001434883">
    <property type="component" value="Unassembled WGS sequence"/>
</dbReference>
<evidence type="ECO:0000256" key="1">
    <source>
        <dbReference type="SAM" id="MobiDB-lite"/>
    </source>
</evidence>
<feature type="compositionally biased region" description="Polar residues" evidence="1">
    <location>
        <begin position="12"/>
        <end position="31"/>
    </location>
</feature>
<dbReference type="EMBL" id="JAHRIN010034157">
    <property type="protein sequence ID" value="MEQ2203071.1"/>
    <property type="molecule type" value="Genomic_DNA"/>
</dbReference>
<gene>
    <name evidence="2" type="ORF">XENOCAPTIV_023871</name>
</gene>
<keyword evidence="3" id="KW-1185">Reference proteome</keyword>
<proteinExistence type="predicted"/>
<organism evidence="2 3">
    <name type="scientific">Xenoophorus captivus</name>
    <dbReference type="NCBI Taxonomy" id="1517983"/>
    <lineage>
        <taxon>Eukaryota</taxon>
        <taxon>Metazoa</taxon>
        <taxon>Chordata</taxon>
        <taxon>Craniata</taxon>
        <taxon>Vertebrata</taxon>
        <taxon>Euteleostomi</taxon>
        <taxon>Actinopterygii</taxon>
        <taxon>Neopterygii</taxon>
        <taxon>Teleostei</taxon>
        <taxon>Neoteleostei</taxon>
        <taxon>Acanthomorphata</taxon>
        <taxon>Ovalentaria</taxon>
        <taxon>Atherinomorphae</taxon>
        <taxon>Cyprinodontiformes</taxon>
        <taxon>Goodeidae</taxon>
        <taxon>Xenoophorus</taxon>
    </lineage>
</organism>
<reference evidence="2 3" key="1">
    <citation type="submission" date="2021-06" db="EMBL/GenBank/DDBJ databases">
        <authorList>
            <person name="Palmer J.M."/>
        </authorList>
    </citation>
    <scope>NUCLEOTIDE SEQUENCE [LARGE SCALE GENOMIC DNA]</scope>
    <source>
        <strain evidence="2 3">XC_2019</strain>
        <tissue evidence="2">Muscle</tissue>
    </source>
</reference>